<feature type="region of interest" description="Disordered" evidence="2">
    <location>
        <begin position="248"/>
        <end position="419"/>
    </location>
</feature>
<feature type="compositionally biased region" description="Polar residues" evidence="2">
    <location>
        <begin position="261"/>
        <end position="270"/>
    </location>
</feature>
<dbReference type="OrthoDB" id="3440029at2759"/>
<evidence type="ECO:0000313" key="4">
    <source>
        <dbReference type="Proteomes" id="UP000272025"/>
    </source>
</evidence>
<feature type="compositionally biased region" description="Low complexity" evidence="2">
    <location>
        <begin position="344"/>
        <end position="353"/>
    </location>
</feature>
<name>A0A3N2Q818_SODAK</name>
<feature type="compositionally biased region" description="Basic residues" evidence="2">
    <location>
        <begin position="148"/>
        <end position="165"/>
    </location>
</feature>
<protein>
    <submittedName>
        <fullName evidence="3">Uncharacterized protein</fullName>
    </submittedName>
</protein>
<feature type="compositionally biased region" description="Low complexity" evidence="2">
    <location>
        <begin position="314"/>
        <end position="330"/>
    </location>
</feature>
<gene>
    <name evidence="3" type="ORF">SODALDRAFT_326985</name>
</gene>
<reference evidence="3 4" key="1">
    <citation type="journal article" date="2018" name="Mol. Ecol.">
        <title>The obligate alkalophilic soda-lake fungus Sodiomyces alkalinus has shifted to a protein diet.</title>
        <authorList>
            <person name="Grum-Grzhimaylo A.A."/>
            <person name="Falkoski D.L."/>
            <person name="van den Heuvel J."/>
            <person name="Valero-Jimenez C.A."/>
            <person name="Min B."/>
            <person name="Choi I.G."/>
            <person name="Lipzen A."/>
            <person name="Daum C.G."/>
            <person name="Aanen D.K."/>
            <person name="Tsang A."/>
            <person name="Henrissat B."/>
            <person name="Bilanenko E.N."/>
            <person name="de Vries R.P."/>
            <person name="van Kan J.A.L."/>
            <person name="Grigoriev I.V."/>
            <person name="Debets A.J.M."/>
        </authorList>
    </citation>
    <scope>NUCLEOTIDE SEQUENCE [LARGE SCALE GENOMIC DNA]</scope>
    <source>
        <strain evidence="3 4">F11</strain>
    </source>
</reference>
<feature type="compositionally biased region" description="Basic and acidic residues" evidence="2">
    <location>
        <begin position="375"/>
        <end position="386"/>
    </location>
</feature>
<dbReference type="STRING" id="1314773.A0A3N2Q818"/>
<organism evidence="3 4">
    <name type="scientific">Sodiomyces alkalinus (strain CBS 110278 / VKM F-3762 / F11)</name>
    <name type="common">Alkaliphilic filamentous fungus</name>
    <dbReference type="NCBI Taxonomy" id="1314773"/>
    <lineage>
        <taxon>Eukaryota</taxon>
        <taxon>Fungi</taxon>
        <taxon>Dikarya</taxon>
        <taxon>Ascomycota</taxon>
        <taxon>Pezizomycotina</taxon>
        <taxon>Sordariomycetes</taxon>
        <taxon>Hypocreomycetidae</taxon>
        <taxon>Glomerellales</taxon>
        <taxon>Plectosphaerellaceae</taxon>
        <taxon>Sodiomyces</taxon>
    </lineage>
</organism>
<feature type="coiled-coil region" evidence="1">
    <location>
        <begin position="525"/>
        <end position="557"/>
    </location>
</feature>
<feature type="compositionally biased region" description="Basic and acidic residues" evidence="2">
    <location>
        <begin position="292"/>
        <end position="307"/>
    </location>
</feature>
<feature type="compositionally biased region" description="Polar residues" evidence="2">
    <location>
        <begin position="401"/>
        <end position="411"/>
    </location>
</feature>
<dbReference type="Proteomes" id="UP000272025">
    <property type="component" value="Unassembled WGS sequence"/>
</dbReference>
<feature type="compositionally biased region" description="Basic residues" evidence="2">
    <location>
        <begin position="354"/>
        <end position="373"/>
    </location>
</feature>
<proteinExistence type="predicted"/>
<evidence type="ECO:0000256" key="1">
    <source>
        <dbReference type="SAM" id="Coils"/>
    </source>
</evidence>
<keyword evidence="4" id="KW-1185">Reference proteome</keyword>
<evidence type="ECO:0000313" key="3">
    <source>
        <dbReference type="EMBL" id="ROT42827.1"/>
    </source>
</evidence>
<feature type="region of interest" description="Disordered" evidence="2">
    <location>
        <begin position="134"/>
        <end position="169"/>
    </location>
</feature>
<dbReference type="AlphaFoldDB" id="A0A3N2Q818"/>
<evidence type="ECO:0000256" key="2">
    <source>
        <dbReference type="SAM" id="MobiDB-lite"/>
    </source>
</evidence>
<feature type="region of interest" description="Disordered" evidence="2">
    <location>
        <begin position="605"/>
        <end position="631"/>
    </location>
</feature>
<sequence>MSSTQFPPRPAVEISDLRGERLTEADAREALSGYVIYRFEKLNDENAVDDEGYPVKPTWEKVVKTRICDISKQEATRQVRQLDRDSQSSWDKKTALIPAQQRQLERALEQLNAQERDPRYHHILAQFDQQLKKLDKGSSADHTSSSKSKSRSKSKSKSQSKKRSHSISTVHKIIFTHRGAIIAKHEKPRNKYERTSLIAYFNRVPRPEENAIAMFWQRQLEFEAALVPLPPPPPPPPTQHIVVPQPIVHRPAPPVSAGGMSPTSPYTPIQNVPIPAPQPPYSKTSRSPGKPPRREVKIVDKRGRNDKSPGSPKSSNESDSVCSDDSSSTNDTERTAATSVTSETGSSPRTSPSRGRRKSRVRTRSRSQSRIRPRNSPERYEIEVPRHHVKREPRHPLDTMSRVSSPQSTTAPRYGSPASGPTPLLIERIREQAYQAGVADARAASKRMLNGLRIVHDEAGYRPRSALPPKIIQRSPPPGGARLVTSESLERRRVEDELDNHLGRLRLGDDMEREAERCWRVAQELDMLERQRLEDELRFEETERRRLAEEMAAVEMREREGELLRRRRVAEHQKRLRWQMDGEDILAMEEEGRVAARAYMRPRERSPGVTYEGSYGRRRRSNNRIPAGYRY</sequence>
<dbReference type="RefSeq" id="XP_028470633.1">
    <property type="nucleotide sequence ID" value="XM_028610309.1"/>
</dbReference>
<accession>A0A3N2Q818</accession>
<dbReference type="GeneID" id="39578787"/>
<dbReference type="EMBL" id="ML119051">
    <property type="protein sequence ID" value="ROT42827.1"/>
    <property type="molecule type" value="Genomic_DNA"/>
</dbReference>
<keyword evidence="1" id="KW-0175">Coiled coil</keyword>